<dbReference type="SUPFAM" id="SSF52540">
    <property type="entry name" value="P-loop containing nucleoside triphosphate hydrolases"/>
    <property type="match status" value="1"/>
</dbReference>
<protein>
    <submittedName>
        <fullName evidence="7">ABC transporter ATP-binding protein</fullName>
    </submittedName>
</protein>
<feature type="domain" description="ABC transporter" evidence="6">
    <location>
        <begin position="4"/>
        <end position="234"/>
    </location>
</feature>
<dbReference type="PROSITE" id="PS00211">
    <property type="entry name" value="ABC_TRANSPORTER_1"/>
    <property type="match status" value="1"/>
</dbReference>
<dbReference type="InterPro" id="IPR017871">
    <property type="entry name" value="ABC_transporter-like_CS"/>
</dbReference>
<keyword evidence="5" id="KW-0472">Membrane</keyword>
<dbReference type="PANTHER" id="PTHR42781:SF4">
    <property type="entry name" value="SPERMIDINE_PUTRESCINE IMPORT ATP-BINDING PROTEIN POTA"/>
    <property type="match status" value="1"/>
</dbReference>
<dbReference type="InterPro" id="IPR003593">
    <property type="entry name" value="AAA+_ATPase"/>
</dbReference>
<evidence type="ECO:0000256" key="3">
    <source>
        <dbReference type="ARBA" id="ARBA00022741"/>
    </source>
</evidence>
<gene>
    <name evidence="7" type="ORF">R8Z52_11505</name>
</gene>
<dbReference type="Pfam" id="PF00005">
    <property type="entry name" value="ABC_tran"/>
    <property type="match status" value="1"/>
</dbReference>
<dbReference type="PANTHER" id="PTHR42781">
    <property type="entry name" value="SPERMIDINE/PUTRESCINE IMPORT ATP-BINDING PROTEIN POTA"/>
    <property type="match status" value="1"/>
</dbReference>
<keyword evidence="3" id="KW-0547">Nucleotide-binding</keyword>
<dbReference type="InterPro" id="IPR008995">
    <property type="entry name" value="Mo/tungstate-bd_C_term_dom"/>
</dbReference>
<dbReference type="InterPro" id="IPR013611">
    <property type="entry name" value="Transp-assoc_OB_typ2"/>
</dbReference>
<keyword evidence="4 7" id="KW-0067">ATP-binding</keyword>
<dbReference type="Proteomes" id="UP001304071">
    <property type="component" value="Chromosome 1"/>
</dbReference>
<name>A0ABZ0Q9A1_9VIBR</name>
<dbReference type="InterPro" id="IPR003439">
    <property type="entry name" value="ABC_transporter-like_ATP-bd"/>
</dbReference>
<keyword evidence="8" id="KW-1185">Reference proteome</keyword>
<dbReference type="Pfam" id="PF08402">
    <property type="entry name" value="TOBE_2"/>
    <property type="match status" value="1"/>
</dbReference>
<dbReference type="PROSITE" id="PS50893">
    <property type="entry name" value="ABC_TRANSPORTER_2"/>
    <property type="match status" value="1"/>
</dbReference>
<evidence type="ECO:0000313" key="7">
    <source>
        <dbReference type="EMBL" id="WPC72752.1"/>
    </source>
</evidence>
<dbReference type="Gene3D" id="3.40.50.300">
    <property type="entry name" value="P-loop containing nucleotide triphosphate hydrolases"/>
    <property type="match status" value="1"/>
</dbReference>
<evidence type="ECO:0000259" key="6">
    <source>
        <dbReference type="PROSITE" id="PS50893"/>
    </source>
</evidence>
<proteinExistence type="predicted"/>
<evidence type="ECO:0000313" key="8">
    <source>
        <dbReference type="Proteomes" id="UP001304071"/>
    </source>
</evidence>
<accession>A0ABZ0Q9A1</accession>
<reference evidence="7 8" key="1">
    <citation type="submission" date="2023-11" db="EMBL/GenBank/DDBJ databases">
        <title>Plant-associative lifestyle of Vibrio porteresiae and its evolutionary dynamics.</title>
        <authorList>
            <person name="Rameshkumar N."/>
            <person name="Kirti K."/>
        </authorList>
    </citation>
    <scope>NUCLEOTIDE SEQUENCE [LARGE SCALE GENOMIC DNA]</scope>
    <source>
        <strain evidence="7 8">MSSRF30</strain>
    </source>
</reference>
<dbReference type="InterPro" id="IPR027417">
    <property type="entry name" value="P-loop_NTPase"/>
</dbReference>
<evidence type="ECO:0000256" key="2">
    <source>
        <dbReference type="ARBA" id="ARBA00022475"/>
    </source>
</evidence>
<dbReference type="RefSeq" id="WP_261892448.1">
    <property type="nucleotide sequence ID" value="NZ_AP024895.1"/>
</dbReference>
<dbReference type="GO" id="GO:0005524">
    <property type="term" value="F:ATP binding"/>
    <property type="evidence" value="ECO:0007669"/>
    <property type="project" value="UniProtKB-KW"/>
</dbReference>
<dbReference type="Gene3D" id="2.40.50.100">
    <property type="match status" value="1"/>
</dbReference>
<organism evidence="7 8">
    <name type="scientific">Vibrio porteresiae DSM 19223</name>
    <dbReference type="NCBI Taxonomy" id="1123496"/>
    <lineage>
        <taxon>Bacteria</taxon>
        <taxon>Pseudomonadati</taxon>
        <taxon>Pseudomonadota</taxon>
        <taxon>Gammaproteobacteria</taxon>
        <taxon>Vibrionales</taxon>
        <taxon>Vibrionaceae</taxon>
        <taxon>Vibrio</taxon>
    </lineage>
</organism>
<keyword evidence="1" id="KW-0813">Transport</keyword>
<evidence type="ECO:0000256" key="5">
    <source>
        <dbReference type="ARBA" id="ARBA00023136"/>
    </source>
</evidence>
<dbReference type="EMBL" id="CP138203">
    <property type="protein sequence ID" value="WPC72752.1"/>
    <property type="molecule type" value="Genomic_DNA"/>
</dbReference>
<evidence type="ECO:0000256" key="4">
    <source>
        <dbReference type="ARBA" id="ARBA00022840"/>
    </source>
</evidence>
<dbReference type="SMART" id="SM00382">
    <property type="entry name" value="AAA"/>
    <property type="match status" value="1"/>
</dbReference>
<sequence length="362" mass="40565">MAFLSLSNLCKNYSGRQVIKNINLSIEQGEFISLLGPSGCGKTTTLQMIAGFVDVTHGAIMLKDRNITQTPPNERGLGIVFQSYALFPHMTVAENVMFGLQMRKVSSTEQRERTEKILKHVHLEQYKDRYPRHLSGGQRQRVALARALVINPDILLLDEPLSNLDAKLREEMQYELRRIQSSFGTTTLMVTHDQNEAMSISDRVVVMQDGVIVQTDTPQKLYQFPKNTFVSSFVGHSNLIKSTITQVTNSATTLSITNQIKLELNRKFHFVANSKVILSLRPESLHIVPLGQGRLEGTLAEQFFMGSHWMYLIDTPVGRLEVMSSQNTPNGLMLGAPLSLDWADSDCRLLPTSERSSEEVAA</sequence>
<evidence type="ECO:0000256" key="1">
    <source>
        <dbReference type="ARBA" id="ARBA00022448"/>
    </source>
</evidence>
<dbReference type="InterPro" id="IPR050093">
    <property type="entry name" value="ABC_SmlMolc_Importer"/>
</dbReference>
<dbReference type="SUPFAM" id="SSF50331">
    <property type="entry name" value="MOP-like"/>
    <property type="match status" value="1"/>
</dbReference>
<keyword evidence="2" id="KW-1003">Cell membrane</keyword>